<dbReference type="InterPro" id="IPR035919">
    <property type="entry name" value="EAL_sf"/>
</dbReference>
<feature type="compositionally biased region" description="Polar residues" evidence="1">
    <location>
        <begin position="1"/>
        <end position="16"/>
    </location>
</feature>
<feature type="domain" description="GGDEF" evidence="3">
    <location>
        <begin position="85"/>
        <end position="217"/>
    </location>
</feature>
<dbReference type="NCBIfam" id="TIGR00254">
    <property type="entry name" value="GGDEF"/>
    <property type="match status" value="1"/>
</dbReference>
<dbReference type="FunFam" id="3.20.20.450:FF:000001">
    <property type="entry name" value="Cyclic di-GMP phosphodiesterase yahA"/>
    <property type="match status" value="1"/>
</dbReference>
<dbReference type="Gene3D" id="3.30.70.270">
    <property type="match status" value="1"/>
</dbReference>
<sequence>MLGIRANTSVSFGTSARESRGESKVSVTSDHPLLTAAGSEVERLRDLIAHLMHKTAHDPLTALPTRGVLLEQLEQELRRDPSDGAEIAILFVDLDNFKLVNDSLGHGSGDAVLREMANRIVDCIGPEDIASRFGGDEMVVLHVRAANDSSLALGNRILASLTEPMLVSGKEVVVSASVGVALCKPGMKSVEQLLREADTALYAAKDRGRARLEQFNDELHARAEKRMRIESDLRAALREQQLFVEYQPQVRLKDGCVVGVEALVRWRHPEHGVIPPGDFIPVAEECGLIVKLGREVLKESCRQLAEWANQMPDRSLAMTVNVSPRQIAEPNFIAELREVLSETGIDPTALCLEVTESMMMSARQEVIEVLERVRQLGVFIAIDDFGTEHSSLSRLRDMPAEVLKIDRSFIDGLSSEPGDTAIVSSILSLAYAMGKHTIAEGVETREQAAILLRMGCEVAQGYFFSRPVAADKIAPMLSTALWQPRAAVALHGADATDGPVRRGHRYFIDEFLQHIGAPMGTKAAGRS</sequence>
<proteinExistence type="predicted"/>
<feature type="domain" description="EAL" evidence="2">
    <location>
        <begin position="226"/>
        <end position="481"/>
    </location>
</feature>
<dbReference type="PROSITE" id="PS50883">
    <property type="entry name" value="EAL"/>
    <property type="match status" value="1"/>
</dbReference>
<dbReference type="Proteomes" id="UP000184096">
    <property type="component" value="Chromosome I"/>
</dbReference>
<dbReference type="InterPro" id="IPR000160">
    <property type="entry name" value="GGDEF_dom"/>
</dbReference>
<dbReference type="InterPro" id="IPR029787">
    <property type="entry name" value="Nucleotide_cyclase"/>
</dbReference>
<evidence type="ECO:0000313" key="4">
    <source>
        <dbReference type="EMBL" id="SHN81876.1"/>
    </source>
</evidence>
<dbReference type="CDD" id="cd01949">
    <property type="entry name" value="GGDEF"/>
    <property type="match status" value="1"/>
</dbReference>
<accession>A0A1M7UG16</accession>
<name>A0A1M7UG16_9BRAD</name>
<evidence type="ECO:0000256" key="1">
    <source>
        <dbReference type="SAM" id="MobiDB-lite"/>
    </source>
</evidence>
<dbReference type="Pfam" id="PF00990">
    <property type="entry name" value="GGDEF"/>
    <property type="match status" value="1"/>
</dbReference>
<dbReference type="PANTHER" id="PTHR44757">
    <property type="entry name" value="DIGUANYLATE CYCLASE DGCP"/>
    <property type="match status" value="1"/>
</dbReference>
<protein>
    <submittedName>
        <fullName evidence="4">Diguanylate cyclase (GGDEF) domain-containing protein</fullName>
    </submittedName>
</protein>
<reference evidence="5" key="1">
    <citation type="submission" date="2016-11" db="EMBL/GenBank/DDBJ databases">
        <authorList>
            <person name="Varghese N."/>
            <person name="Submissions S."/>
        </authorList>
    </citation>
    <scope>NUCLEOTIDE SEQUENCE [LARGE SCALE GENOMIC DNA]</scope>
    <source>
        <strain evidence="5">GAS401</strain>
    </source>
</reference>
<dbReference type="EMBL" id="LT670849">
    <property type="protein sequence ID" value="SHN81876.1"/>
    <property type="molecule type" value="Genomic_DNA"/>
</dbReference>
<dbReference type="PROSITE" id="PS50887">
    <property type="entry name" value="GGDEF"/>
    <property type="match status" value="1"/>
</dbReference>
<dbReference type="SUPFAM" id="SSF141868">
    <property type="entry name" value="EAL domain-like"/>
    <property type="match status" value="1"/>
</dbReference>
<dbReference type="SMART" id="SM00052">
    <property type="entry name" value="EAL"/>
    <property type="match status" value="1"/>
</dbReference>
<dbReference type="InterPro" id="IPR001633">
    <property type="entry name" value="EAL_dom"/>
</dbReference>
<dbReference type="RefSeq" id="WP_083587735.1">
    <property type="nucleotide sequence ID" value="NZ_LT670849.1"/>
</dbReference>
<evidence type="ECO:0000259" key="2">
    <source>
        <dbReference type="PROSITE" id="PS50883"/>
    </source>
</evidence>
<keyword evidence="5" id="KW-1185">Reference proteome</keyword>
<dbReference type="Gene3D" id="3.20.20.450">
    <property type="entry name" value="EAL domain"/>
    <property type="match status" value="1"/>
</dbReference>
<dbReference type="InterPro" id="IPR052155">
    <property type="entry name" value="Biofilm_reg_signaling"/>
</dbReference>
<evidence type="ECO:0000259" key="3">
    <source>
        <dbReference type="PROSITE" id="PS50887"/>
    </source>
</evidence>
<dbReference type="InterPro" id="IPR043128">
    <property type="entry name" value="Rev_trsase/Diguanyl_cyclase"/>
</dbReference>
<evidence type="ECO:0000313" key="5">
    <source>
        <dbReference type="Proteomes" id="UP000184096"/>
    </source>
</evidence>
<organism evidence="4 5">
    <name type="scientific">Bradyrhizobium erythrophlei</name>
    <dbReference type="NCBI Taxonomy" id="1437360"/>
    <lineage>
        <taxon>Bacteria</taxon>
        <taxon>Pseudomonadati</taxon>
        <taxon>Pseudomonadota</taxon>
        <taxon>Alphaproteobacteria</taxon>
        <taxon>Hyphomicrobiales</taxon>
        <taxon>Nitrobacteraceae</taxon>
        <taxon>Bradyrhizobium</taxon>
    </lineage>
</organism>
<dbReference type="Pfam" id="PF00563">
    <property type="entry name" value="EAL"/>
    <property type="match status" value="1"/>
</dbReference>
<dbReference type="AlphaFoldDB" id="A0A1M7UG16"/>
<dbReference type="SUPFAM" id="SSF55073">
    <property type="entry name" value="Nucleotide cyclase"/>
    <property type="match status" value="1"/>
</dbReference>
<dbReference type="OrthoDB" id="9814202at2"/>
<gene>
    <name evidence="4" type="ORF">SAMN05444170_4932</name>
</gene>
<dbReference type="PANTHER" id="PTHR44757:SF2">
    <property type="entry name" value="BIOFILM ARCHITECTURE MAINTENANCE PROTEIN MBAA"/>
    <property type="match status" value="1"/>
</dbReference>
<dbReference type="CDD" id="cd01948">
    <property type="entry name" value="EAL"/>
    <property type="match status" value="1"/>
</dbReference>
<dbReference type="SMART" id="SM00267">
    <property type="entry name" value="GGDEF"/>
    <property type="match status" value="1"/>
</dbReference>
<feature type="region of interest" description="Disordered" evidence="1">
    <location>
        <begin position="1"/>
        <end position="28"/>
    </location>
</feature>